<organism evidence="2 3">
    <name type="scientific">Elasticomyces elasticus</name>
    <dbReference type="NCBI Taxonomy" id="574655"/>
    <lineage>
        <taxon>Eukaryota</taxon>
        <taxon>Fungi</taxon>
        <taxon>Dikarya</taxon>
        <taxon>Ascomycota</taxon>
        <taxon>Pezizomycotina</taxon>
        <taxon>Dothideomycetes</taxon>
        <taxon>Dothideomycetidae</taxon>
        <taxon>Mycosphaerellales</taxon>
        <taxon>Teratosphaeriaceae</taxon>
        <taxon>Elasticomyces</taxon>
    </lineage>
</organism>
<reference evidence="2" key="1">
    <citation type="submission" date="2023-08" db="EMBL/GenBank/DDBJ databases">
        <title>Black Yeasts Isolated from many extreme environments.</title>
        <authorList>
            <person name="Coleine C."/>
            <person name="Stajich J.E."/>
            <person name="Selbmann L."/>
        </authorList>
    </citation>
    <scope>NUCLEOTIDE SEQUENCE</scope>
    <source>
        <strain evidence="2">CCFEE 5810</strain>
    </source>
</reference>
<protein>
    <recommendedName>
        <fullName evidence="4">F-box domain-containing protein</fullName>
    </recommendedName>
</protein>
<dbReference type="EMBL" id="JAVRQU010000014">
    <property type="protein sequence ID" value="KAK5695494.1"/>
    <property type="molecule type" value="Genomic_DNA"/>
</dbReference>
<feature type="region of interest" description="Disordered" evidence="1">
    <location>
        <begin position="447"/>
        <end position="469"/>
    </location>
</feature>
<comment type="caution">
    <text evidence="2">The sequence shown here is derived from an EMBL/GenBank/DDBJ whole genome shotgun (WGS) entry which is preliminary data.</text>
</comment>
<accession>A0AAN8A1M3</accession>
<name>A0AAN8A1M3_9PEZI</name>
<evidence type="ECO:0000256" key="1">
    <source>
        <dbReference type="SAM" id="MobiDB-lite"/>
    </source>
</evidence>
<dbReference type="Proteomes" id="UP001310594">
    <property type="component" value="Unassembled WGS sequence"/>
</dbReference>
<evidence type="ECO:0000313" key="2">
    <source>
        <dbReference type="EMBL" id="KAK5695494.1"/>
    </source>
</evidence>
<evidence type="ECO:0008006" key="4">
    <source>
        <dbReference type="Google" id="ProtNLM"/>
    </source>
</evidence>
<sequence>MPSRRAAFNVALFDEVLDPEYITPDDTLQPKPTESSLPLPPELRGLVFQHCDVSTIQQLRLVNRQTEADASHYLFSTLTVALQKRQLRRLQRIARIPKFAKGVKVLVWETAQYSAKEEGVDLCTAESVGKLLYELKVADIVDTSSIITNHDIEGWYGLANYEREVWKERGIIGLARYKSLQNFEETLLAELLQTPSVISDHIAALSSLRAVTLTLWAEKRNRRFFDVGSLTGSSTRMPPPFLAAEDTKAARTLQNKAVQITDFGILEGELKIERYHIVPTCSDTLSPLAEDYELPSMMVDFETLAYPRRVLDCDDGDKLEKRYDAVKDLHLDLSHVGYINSNTGILIDLRDSAEHIMEYFGSLAKVETLNLGLCAQKDSIHQTTWTTAITLESVLKGHHFPHLRNLTISDMWLEPAEVCDFMLAHADTLKTIRLSNIQSRRPGYSRAACRVGHNPGTPASERGRAGEERAPGMEASYGECNPWMRAISRPPSNYELRPSVSACCLGGFGQRYLAAKETYHKMLPSCVNLGIGGPSVGQELKVLSDIDFESIQAGDENEIDAKAEGAT</sequence>
<gene>
    <name evidence="2" type="ORF">LTR97_009003</name>
</gene>
<proteinExistence type="predicted"/>
<dbReference type="AlphaFoldDB" id="A0AAN8A1M3"/>
<evidence type="ECO:0000313" key="3">
    <source>
        <dbReference type="Proteomes" id="UP001310594"/>
    </source>
</evidence>